<name>A0A926DXJ3_9FIRM</name>
<accession>A0A926DXJ3</accession>
<evidence type="ECO:0000313" key="4">
    <source>
        <dbReference type="EMBL" id="MBC8547090.1"/>
    </source>
</evidence>
<keyword evidence="1" id="KW-0560">Oxidoreductase</keyword>
<evidence type="ECO:0000313" key="5">
    <source>
        <dbReference type="Proteomes" id="UP000653127"/>
    </source>
</evidence>
<comment type="caution">
    <text evidence="4">The sequence shown here is derived from an EMBL/GenBank/DDBJ whole genome shotgun (WGS) entry which is preliminary data.</text>
</comment>
<dbReference type="Gene3D" id="3.40.50.1970">
    <property type="match status" value="1"/>
</dbReference>
<evidence type="ECO:0000259" key="2">
    <source>
        <dbReference type="Pfam" id="PF00465"/>
    </source>
</evidence>
<keyword evidence="5" id="KW-1185">Reference proteome</keyword>
<dbReference type="SUPFAM" id="SSF56796">
    <property type="entry name" value="Dehydroquinate synthase-like"/>
    <property type="match status" value="1"/>
</dbReference>
<evidence type="ECO:0000256" key="1">
    <source>
        <dbReference type="ARBA" id="ARBA00023002"/>
    </source>
</evidence>
<dbReference type="Proteomes" id="UP000653127">
    <property type="component" value="Unassembled WGS sequence"/>
</dbReference>
<dbReference type="EMBL" id="JACRST010000013">
    <property type="protein sequence ID" value="MBC8547090.1"/>
    <property type="molecule type" value="Genomic_DNA"/>
</dbReference>
<protein>
    <submittedName>
        <fullName evidence="4">Iron-containing alcohol dehydrogenase</fullName>
    </submittedName>
</protein>
<dbReference type="InterPro" id="IPR056798">
    <property type="entry name" value="ADH_Fe_C"/>
</dbReference>
<dbReference type="InterPro" id="IPR018211">
    <property type="entry name" value="ADH_Fe_CS"/>
</dbReference>
<dbReference type="PANTHER" id="PTHR11496:SF103">
    <property type="entry name" value="DEHYDROGENASE, PUTATIVE-RELATED"/>
    <property type="match status" value="1"/>
</dbReference>
<dbReference type="GO" id="GO:0046872">
    <property type="term" value="F:metal ion binding"/>
    <property type="evidence" value="ECO:0007669"/>
    <property type="project" value="InterPro"/>
</dbReference>
<dbReference type="InterPro" id="IPR001670">
    <property type="entry name" value="ADH_Fe/GldA"/>
</dbReference>
<reference evidence="4" key="1">
    <citation type="submission" date="2020-08" db="EMBL/GenBank/DDBJ databases">
        <title>Genome public.</title>
        <authorList>
            <person name="Liu C."/>
            <person name="Sun Q."/>
        </authorList>
    </citation>
    <scope>NUCLEOTIDE SEQUENCE</scope>
    <source>
        <strain evidence="4">NSJ-31</strain>
    </source>
</reference>
<dbReference type="RefSeq" id="WP_249283161.1">
    <property type="nucleotide sequence ID" value="NZ_JACRST010000013.1"/>
</dbReference>
<dbReference type="GO" id="GO:0004022">
    <property type="term" value="F:alcohol dehydrogenase (NAD+) activity"/>
    <property type="evidence" value="ECO:0007669"/>
    <property type="project" value="UniProtKB-ARBA"/>
</dbReference>
<feature type="domain" description="Fe-containing alcohol dehydrogenase-like C-terminal" evidence="3">
    <location>
        <begin position="188"/>
        <end position="320"/>
    </location>
</feature>
<dbReference type="Gene3D" id="1.20.1090.10">
    <property type="entry name" value="Dehydroquinate synthase-like - alpha domain"/>
    <property type="match status" value="1"/>
</dbReference>
<gene>
    <name evidence="4" type="ORF">H8711_09130</name>
</gene>
<dbReference type="AlphaFoldDB" id="A0A926DXJ3"/>
<feature type="domain" description="Alcohol dehydrogenase iron-type/glycerol dehydrogenase GldA" evidence="2">
    <location>
        <begin position="8"/>
        <end position="176"/>
    </location>
</feature>
<dbReference type="PANTHER" id="PTHR11496">
    <property type="entry name" value="ALCOHOL DEHYDROGENASE"/>
    <property type="match status" value="1"/>
</dbReference>
<dbReference type="PROSITE" id="PS00913">
    <property type="entry name" value="ADH_IRON_1"/>
    <property type="match status" value="1"/>
</dbReference>
<proteinExistence type="predicted"/>
<dbReference type="Pfam" id="PF00465">
    <property type="entry name" value="Fe-ADH"/>
    <property type="match status" value="1"/>
</dbReference>
<dbReference type="FunFam" id="3.40.50.1970:FF:000003">
    <property type="entry name" value="Alcohol dehydrogenase, iron-containing"/>
    <property type="match status" value="1"/>
</dbReference>
<evidence type="ECO:0000259" key="3">
    <source>
        <dbReference type="Pfam" id="PF25137"/>
    </source>
</evidence>
<dbReference type="InterPro" id="IPR039697">
    <property type="entry name" value="Alcohol_dehydrogenase_Fe"/>
</dbReference>
<dbReference type="Pfam" id="PF25137">
    <property type="entry name" value="ADH_Fe_C"/>
    <property type="match status" value="1"/>
</dbReference>
<organism evidence="4 5">
    <name type="scientific">Ligaoa zhengdingensis</name>
    <dbReference type="NCBI Taxonomy" id="2763658"/>
    <lineage>
        <taxon>Bacteria</taxon>
        <taxon>Bacillati</taxon>
        <taxon>Bacillota</taxon>
        <taxon>Clostridia</taxon>
        <taxon>Eubacteriales</taxon>
        <taxon>Oscillospiraceae</taxon>
        <taxon>Ligaoa</taxon>
    </lineage>
</organism>
<sequence length="373" mass="39644">MDFNFFLPTRVISGAGCVRKGGAVFSALGRRCLIITGRHSAKLSGALDDCTAALTEQGVTYEVFDGIGPNPLLSSCEEAGRRAQAFGADFLIGIGGGSPLDATKAAAFFATGLVHGTELYGKLPDCALPFVLIGTTAGTGSEVTPYSVLTVDETGRKKSFCDHTGHRTFAVCAFADPHYTEALPYGITISTALDALCHAIEGYFSSKATDLSDLFAARAVSLLVDALRAVHKRPNNGDIPYAVRERLLYGSLYAGVTISTTGTGFCHPLGYFLSEEHQIPHGQACAVYLRAFLREAKAHCFEKYAHLFASLGYGGSSVSALIGELLDAPLPHLTDEQLREVAHRCAPTANFATSPGVFTEEKAYTLLKEVFPA</sequence>